<evidence type="ECO:0000256" key="5">
    <source>
        <dbReference type="ARBA" id="ARBA00022840"/>
    </source>
</evidence>
<sequence length="2098" mass="232802">MAWWQKPRSFRAAGRRPQSQSRPNTALTAEVEDFLQEILKEDDAGKANRVNAEEQLQRNSLQVALGPLHKTGKKLTDHTATGGLYLKYRACRTTDDIASKAFQNGFSLDNTIDKFATGALSAEHFESSPLQVVWHDGFLWSLSNRRLYVFRVAHALGCCSVCPCHIHSTSTKIISRLEDALSTTTGGKIVNIRGGSSFSDLQCGHPISQQAIKRLQLPTIEQFLQLAKASMGATESEMNAYHHSLSTNGFSSVSTLFELAYFQDPAKLGIPFRLQHCIVQLLQRAEPFHDCVNRCSDTKQPHEKTLSNVSTKWPPADTFQIPQAHGDSAGWTSTYDFGNTYEWAANTVQDFACRRELTRTAKRDLEQLAPFEAADVVRALEAEKRGIPLQPAEWSKIVSSRCSAKASAGEMDHDLLVQIEEFMRDIGMQGHFTAETLGELGSTLRSFSSQEAYAVMNDHQFVSSVPRGLITDPAAVAQQIAKQIRRSLVEAKIQEFVSSFEYSHATGELLRQLCRVNPSKADTLMQHHKASHGEASLVWRITQGASNRYVGKSTHPSQVENHRQLESEWSDDEGVHKLDTQQGREKTDVTDRLQNSGDGNIEQTNEAVQGRHSEAQVINGLAWPASEHGLTWAGSSYAGDHADKSNKSTHEVGAQSLLGEKPGEPSVGGQAATDPDDASDSDAEDEDVVGDLPSWNQSLEHPSISTLSVGSWSTTRHESNQVSAHYIVVLDTSGSMSSQDCCAQDGTWHRRIDAVKLKLSEFARDMGRQQLSSQTSDIYSFVTFNMRFKIQFALQPADIAAVKLERVRVEPRFQTSYSSGFDGIRECVRQADQYIETSGRPTYVMFISDGEPWDADEFMAKLSGLMQACPRMQINAVAFGHACPGTAAHRLECRAVDYLYYLQQLAAIGGGICTWAGTSLASIKGAFRAVRSTMTTTRKKQSLQAGATQASSASKQWTSSRQQVEVRDDDGSWTSASILRLNATARTCEVILCSGGSCQIKELPWKSVHWPSDTDIPFVPELEPAKPSRVLATWEGWEPICCAQRLHYRFDGKRFQVDDEITTTVTRRLRYFTKGSMRIVRYMHDQLLGGKLLVCKQLLAPGGSAGSLAIKSSCKASMEPFCRNTAVARYFAKRFRQRGYCLGFLQDYLYCLDDLPRAQEQSQVFMGEMHMDGVFVKFNNNGGSVNKEDHKHHCDLAQAFSHFTFDQSYGELLVVDIQGVPSVQSDGKTVLHLTDPQVHSRHNNFPSFGEGDLKEAGIRKFFATHRCSRICEALKLKRASDYDFLPPRITLTIPGLSHEFWKELSTRTLQKVRRQFRLAVLTCPLLLQPGIFLFAQSDSLLPPRLLNQIIGILTPVLQEVLRQYEMARGAILVPGRSPRAVPAPPSQDEGEVGMPSMTASSLASASTSPTPVAARPTGVIRGLTLYKRVPPELYQNLLLGLHPLVDVIDDFEEAKGHTPAGDDLADDLAAIAEATTYHDEGGNPDAELKEEGQNTVDDKGPQGHEGSTSAPRLQLLQERDAQGNFPLGLDAYDTVEEKWKAHRRESKTTYGANHKEQRSRGGETCLPYAIVAPHVAALICWFSTLEQGNTAVHVQLPPVLTPLREILDGILAGTPGGPQTWARVVAVAEALEALLKGDVLAHPSDVVALSQGGTDTTLLHAEGMPEWYVAVETLRSMLQQVRQWPNHIQAAMDLVRGIAAATPEETVGGAGDWKPDEWWYRERHHGLGDMARASSSSPRERAHRRAHSPAVETDVMSDSSHRRHVERFSPGAAASNVPSIYYNFEQVATSRTDIVYPNEIIGEDLEVKLWGRLKNTSQAAQEPGWIKPFAARPAWQNMQAISCSLEQLLHECCHPIWFEDAGFYLHQIQAMAPWSVRAFGWPRGGEAQASHQVWIYPRSAGPALALTAESVDRMLAETNPGSPSVRTVLRVTDDLSLKEQTRSTDTDHLAHQIIGTSSASYMDAVLRLGELRNQATIRRSVKQEKAELNLSRVAYESMYGLRTRVMEDDHGSQVRASRRASGLVYDANGRRSSRRSLQSADEEEEPASTDEDELEDSFRKFDKWTTRHLRRRKKSRPRFTFPSSPRPVLDMSLVGLRP</sequence>
<dbReference type="GO" id="GO:0004674">
    <property type="term" value="F:protein serine/threonine kinase activity"/>
    <property type="evidence" value="ECO:0007669"/>
    <property type="project" value="UniProtKB-KW"/>
</dbReference>
<dbReference type="EMBL" id="LSRX01000131">
    <property type="protein sequence ID" value="OLQ07766.1"/>
    <property type="molecule type" value="Genomic_DNA"/>
</dbReference>
<dbReference type="GO" id="GO:1903013">
    <property type="term" value="P:response to differentiation-inducing factor 1"/>
    <property type="evidence" value="ECO:0007669"/>
    <property type="project" value="TreeGrafter"/>
</dbReference>
<feature type="compositionally biased region" description="Low complexity" evidence="6">
    <location>
        <begin position="1395"/>
        <end position="1414"/>
    </location>
</feature>
<feature type="domain" description="VWFA" evidence="7">
    <location>
        <begin position="725"/>
        <end position="930"/>
    </location>
</feature>
<keyword evidence="4 9" id="KW-0418">Kinase</keyword>
<dbReference type="Pfam" id="PF02816">
    <property type="entry name" value="Alpha_kinase"/>
    <property type="match status" value="1"/>
</dbReference>
<dbReference type="PROSITE" id="PS50234">
    <property type="entry name" value="VWFA"/>
    <property type="match status" value="1"/>
</dbReference>
<keyword evidence="2" id="KW-0808">Transferase</keyword>
<evidence type="ECO:0000256" key="1">
    <source>
        <dbReference type="ARBA" id="ARBA00022527"/>
    </source>
</evidence>
<feature type="region of interest" description="Disordered" evidence="6">
    <location>
        <begin position="657"/>
        <end position="697"/>
    </location>
</feature>
<protein>
    <submittedName>
        <fullName evidence="9">Myosin heavy chain kinase C</fullName>
    </submittedName>
</protein>
<reference evidence="9 10" key="1">
    <citation type="submission" date="2016-02" db="EMBL/GenBank/DDBJ databases">
        <title>Genome analysis of coral dinoflagellate symbionts highlights evolutionary adaptations to a symbiotic lifestyle.</title>
        <authorList>
            <person name="Aranda M."/>
            <person name="Li Y."/>
            <person name="Liew Y.J."/>
            <person name="Baumgarten S."/>
            <person name="Simakov O."/>
            <person name="Wilson M."/>
            <person name="Piel J."/>
            <person name="Ashoor H."/>
            <person name="Bougouffa S."/>
            <person name="Bajic V.B."/>
            <person name="Ryu T."/>
            <person name="Ravasi T."/>
            <person name="Bayer T."/>
            <person name="Micklem G."/>
            <person name="Kim H."/>
            <person name="Bhak J."/>
            <person name="Lajeunesse T.C."/>
            <person name="Voolstra C.R."/>
        </authorList>
    </citation>
    <scope>NUCLEOTIDE SEQUENCE [LARGE SCALE GENOMIC DNA]</scope>
    <source>
        <strain evidence="9 10">CCMP2467</strain>
    </source>
</reference>
<feature type="compositionally biased region" description="Acidic residues" evidence="6">
    <location>
        <begin position="2040"/>
        <end position="2055"/>
    </location>
</feature>
<dbReference type="InterPro" id="IPR002035">
    <property type="entry name" value="VWF_A"/>
</dbReference>
<dbReference type="OrthoDB" id="415436at2759"/>
<feature type="region of interest" description="Disordered" evidence="6">
    <location>
        <begin position="551"/>
        <end position="601"/>
    </location>
</feature>
<evidence type="ECO:0000256" key="2">
    <source>
        <dbReference type="ARBA" id="ARBA00022679"/>
    </source>
</evidence>
<keyword evidence="1" id="KW-0723">Serine/threonine-protein kinase</keyword>
<evidence type="ECO:0000256" key="3">
    <source>
        <dbReference type="ARBA" id="ARBA00022741"/>
    </source>
</evidence>
<dbReference type="InterPro" id="IPR051852">
    <property type="entry name" value="Alpha-type_PK"/>
</dbReference>
<dbReference type="SUPFAM" id="SSF56112">
    <property type="entry name" value="Protein kinase-like (PK-like)"/>
    <property type="match status" value="1"/>
</dbReference>
<evidence type="ECO:0000259" key="7">
    <source>
        <dbReference type="PROSITE" id="PS50234"/>
    </source>
</evidence>
<proteinExistence type="predicted"/>
<feature type="compositionally biased region" description="Basic and acidic residues" evidence="6">
    <location>
        <begin position="1477"/>
        <end position="1502"/>
    </location>
</feature>
<dbReference type="GO" id="GO:0031037">
    <property type="term" value="P:myosin II filament disassembly"/>
    <property type="evidence" value="ECO:0007669"/>
    <property type="project" value="TreeGrafter"/>
</dbReference>
<feature type="region of interest" description="Disordered" evidence="6">
    <location>
        <begin position="2070"/>
        <end position="2098"/>
    </location>
</feature>
<dbReference type="Gene3D" id="3.20.200.10">
    <property type="entry name" value="MHCK/EF2 kinase"/>
    <property type="match status" value="1"/>
</dbReference>
<evidence type="ECO:0000256" key="6">
    <source>
        <dbReference type="SAM" id="MobiDB-lite"/>
    </source>
</evidence>
<feature type="compositionally biased region" description="Low complexity" evidence="6">
    <location>
        <begin position="2078"/>
        <end position="2087"/>
    </location>
</feature>
<feature type="compositionally biased region" description="Acidic residues" evidence="6">
    <location>
        <begin position="674"/>
        <end position="689"/>
    </location>
</feature>
<dbReference type="Proteomes" id="UP000186817">
    <property type="component" value="Unassembled WGS sequence"/>
</dbReference>
<dbReference type="PANTHER" id="PTHR45992:SF2">
    <property type="entry name" value="EUKARYOTIC ELONGATION FACTOR 2 KINASE"/>
    <property type="match status" value="1"/>
</dbReference>
<keyword evidence="10" id="KW-1185">Reference proteome</keyword>
<feature type="domain" description="Alpha-type protein kinase" evidence="8">
    <location>
        <begin position="1047"/>
        <end position="1279"/>
    </location>
</feature>
<accession>A0A1Q9EJY7</accession>
<feature type="region of interest" description="Disordered" evidence="6">
    <location>
        <begin position="1"/>
        <end position="24"/>
    </location>
</feature>
<feature type="region of interest" description="Disordered" evidence="6">
    <location>
        <begin position="938"/>
        <end position="961"/>
    </location>
</feature>
<feature type="compositionally biased region" description="Polar residues" evidence="6">
    <location>
        <begin position="592"/>
        <end position="601"/>
    </location>
</feature>
<evidence type="ECO:0000313" key="9">
    <source>
        <dbReference type="EMBL" id="OLQ07766.1"/>
    </source>
</evidence>
<dbReference type="PANTHER" id="PTHR45992">
    <property type="entry name" value="EUKARYOTIC ELONGATION FACTOR 2 KINASE-RELATED"/>
    <property type="match status" value="1"/>
</dbReference>
<evidence type="ECO:0000313" key="10">
    <source>
        <dbReference type="Proteomes" id="UP000186817"/>
    </source>
</evidence>
<keyword evidence="5" id="KW-0067">ATP-binding</keyword>
<dbReference type="PROSITE" id="PS51158">
    <property type="entry name" value="ALPHA_KINASE"/>
    <property type="match status" value="1"/>
</dbReference>
<keyword evidence="3" id="KW-0547">Nucleotide-binding</keyword>
<evidence type="ECO:0000256" key="4">
    <source>
        <dbReference type="ARBA" id="ARBA00022777"/>
    </source>
</evidence>
<feature type="region of interest" description="Disordered" evidence="6">
    <location>
        <begin position="1730"/>
        <end position="1761"/>
    </location>
</feature>
<comment type="caution">
    <text evidence="9">The sequence shown here is derived from an EMBL/GenBank/DDBJ whole genome shotgun (WGS) entry which is preliminary data.</text>
</comment>
<feature type="region of interest" description="Disordered" evidence="6">
    <location>
        <begin position="2008"/>
        <end position="2055"/>
    </location>
</feature>
<dbReference type="InterPro" id="IPR004166">
    <property type="entry name" value="a-kinase_dom"/>
</dbReference>
<evidence type="ECO:0000259" key="8">
    <source>
        <dbReference type="PROSITE" id="PS51158"/>
    </source>
</evidence>
<dbReference type="GO" id="GO:0005524">
    <property type="term" value="F:ATP binding"/>
    <property type="evidence" value="ECO:0007669"/>
    <property type="project" value="UniProtKB-KW"/>
</dbReference>
<dbReference type="SMART" id="SM00811">
    <property type="entry name" value="Alpha_kinase"/>
    <property type="match status" value="1"/>
</dbReference>
<feature type="region of interest" description="Disordered" evidence="6">
    <location>
        <begin position="1377"/>
        <end position="1414"/>
    </location>
</feature>
<dbReference type="Gene3D" id="3.40.50.410">
    <property type="entry name" value="von Willebrand factor, type A domain"/>
    <property type="match status" value="1"/>
</dbReference>
<feature type="compositionally biased region" description="Basic and acidic residues" evidence="6">
    <location>
        <begin position="573"/>
        <end position="591"/>
    </location>
</feature>
<dbReference type="InterPro" id="IPR036465">
    <property type="entry name" value="vWFA_dom_sf"/>
</dbReference>
<organism evidence="9 10">
    <name type="scientific">Symbiodinium microadriaticum</name>
    <name type="common">Dinoflagellate</name>
    <name type="synonym">Zooxanthella microadriatica</name>
    <dbReference type="NCBI Taxonomy" id="2951"/>
    <lineage>
        <taxon>Eukaryota</taxon>
        <taxon>Sar</taxon>
        <taxon>Alveolata</taxon>
        <taxon>Dinophyceae</taxon>
        <taxon>Suessiales</taxon>
        <taxon>Symbiodiniaceae</taxon>
        <taxon>Symbiodinium</taxon>
    </lineage>
</organism>
<dbReference type="SUPFAM" id="SSF53300">
    <property type="entry name" value="vWA-like"/>
    <property type="match status" value="1"/>
</dbReference>
<dbReference type="InterPro" id="IPR011009">
    <property type="entry name" value="Kinase-like_dom_sf"/>
</dbReference>
<dbReference type="CDD" id="cd04515">
    <property type="entry name" value="Alpha_kinase"/>
    <property type="match status" value="1"/>
</dbReference>
<gene>
    <name evidence="9" type="primary">mhkC</name>
    <name evidence="9" type="ORF">AK812_SmicGene8728</name>
</gene>
<feature type="region of interest" description="Disordered" evidence="6">
    <location>
        <begin position="1477"/>
        <end position="1510"/>
    </location>
</feature>
<name>A0A1Q9EJY7_SYMMI</name>
<dbReference type="CDD" id="cd00198">
    <property type="entry name" value="vWFA"/>
    <property type="match status" value="1"/>
</dbReference>